<gene>
    <name evidence="9" type="ORF">B4U79_05886</name>
    <name evidence="7" type="ORF">B4U79_06935</name>
    <name evidence="8" type="ORF">B4U79_15022</name>
</gene>
<dbReference type="Pfam" id="PF04802">
    <property type="entry name" value="PP4R3"/>
    <property type="match status" value="1"/>
</dbReference>
<evidence type="ECO:0000313" key="9">
    <source>
        <dbReference type="EMBL" id="RWS16035.1"/>
    </source>
</evidence>
<reference evidence="7" key="2">
    <citation type="submission" date="2018-11" db="EMBL/GenBank/DDBJ databases">
        <title>Trombidioid mite genomics.</title>
        <authorList>
            <person name="Dong X."/>
        </authorList>
    </citation>
    <scope>NUCLEOTIDE SEQUENCE</scope>
    <source>
        <strain evidence="7">UoL-WK</strain>
    </source>
</reference>
<keyword evidence="10" id="KW-1185">Reference proteome</keyword>
<dbReference type="GO" id="GO:0030289">
    <property type="term" value="C:protein phosphatase 4 complex"/>
    <property type="evidence" value="ECO:0007669"/>
    <property type="project" value="TreeGrafter"/>
</dbReference>
<dbReference type="GO" id="GO:0006974">
    <property type="term" value="P:DNA damage response"/>
    <property type="evidence" value="ECO:0007669"/>
    <property type="project" value="TreeGrafter"/>
</dbReference>
<dbReference type="SUPFAM" id="SSF48371">
    <property type="entry name" value="ARM repeat"/>
    <property type="match status" value="1"/>
</dbReference>
<dbReference type="InterPro" id="IPR006887">
    <property type="entry name" value="P4R3-like_central_dom"/>
</dbReference>
<dbReference type="InterPro" id="IPR051137">
    <property type="entry name" value="PP4R3-like"/>
</dbReference>
<dbReference type="Pfam" id="PF22972">
    <property type="entry name" value="EVH1_PP4R3"/>
    <property type="match status" value="1"/>
</dbReference>
<evidence type="ECO:0000256" key="2">
    <source>
        <dbReference type="ARBA" id="ARBA00008809"/>
    </source>
</evidence>
<name>A0A3S3P2X0_9ACAR</name>
<dbReference type="Gene3D" id="2.30.29.30">
    <property type="entry name" value="Pleckstrin-homology domain (PH domain)/Phosphotyrosine-binding domain (PTB)"/>
    <property type="match status" value="1"/>
</dbReference>
<dbReference type="EMBL" id="NCKU01001933">
    <property type="protein sequence ID" value="RWS10876.1"/>
    <property type="molecule type" value="Genomic_DNA"/>
</dbReference>
<dbReference type="PANTHER" id="PTHR23318">
    <property type="entry name" value="ATP SYNTHASE GAMMA-RELATED"/>
    <property type="match status" value="1"/>
</dbReference>
<evidence type="ECO:0000313" key="8">
    <source>
        <dbReference type="EMBL" id="RWS10959.1"/>
    </source>
</evidence>
<evidence type="ECO:0000313" key="7">
    <source>
        <dbReference type="EMBL" id="RWS10876.1"/>
    </source>
</evidence>
<sequence>MTDTRRRVKLYALNADRQWDDRGTGHVSSNYLERLKGVALQVRAESDGSLLLESKIQNDTAYQKQQETLIVWSEGDNYDLALSFQEKAGCDEIWAKICQVQGKDPSVEITQEIVEEEDERFDETQEASAFSIELPPCEVERLEEINELIASCVPFPIKREKLALALETENYIKKLISLFHSCEETSNIKALHKLYEIFKNIFLLNKNPLFEMMLSEDALFDVIGVFEYDPSQVQPKRHRDYLKSVSRFKEVIPFGNTELINKIHQTYRVQYIQDVVLPTPSVFEENMLSTLSSFIFFNKVEIVSLIQEDENFLRVLFAQITEESTEDERRRDLVLFLKEFCTFSQTLQPQNRENFFKALSTLGVLQTLEVTLAMDDIVIKTASVDILTYVVEHGPSMVREYSLQQENTCEEDQYIVNVIIEQMICDPDPDLGMAVQLSSILRLLLDPDNMLTASVVNKSEKTDFLNYFYKHCMHNLVAPVLANTSEETPTRETSQNAQLLSLILELLSFCVEHHVYHIRNFIIQRDLLRRILVLMKSRHTFLVLSALRFMRKIIGLKDEFYNRHIINGNLFAPIIEAFKANNGRYNLMDSAIIELFEFIRTEEIKSLAWHIVEKYGKFFDKIDYVRTFKGLRTQYEQHQERLKDRGTIESPHILRNNRFRRDPRQLDEDEEMWFNNDEDDIDDMESNLNDSLSYKLDNEFDQFNKKISERKSTLGLTYSELDNVKKYNDLENVKTLPINRGTSPRRTSLNVSHQTSQSSPHLEVQTTRKGLVDYDEDSDEEENEDEGNLSNTTKRPRLSS</sequence>
<comment type="caution">
    <text evidence="7">The sequence shown here is derived from an EMBL/GenBank/DDBJ whole genome shotgun (WGS) entry which is preliminary data.</text>
</comment>
<dbReference type="GO" id="GO:0005654">
    <property type="term" value="C:nucleoplasm"/>
    <property type="evidence" value="ECO:0007669"/>
    <property type="project" value="TreeGrafter"/>
</dbReference>
<dbReference type="GO" id="GO:0072542">
    <property type="term" value="F:protein phosphatase activator activity"/>
    <property type="evidence" value="ECO:0007669"/>
    <property type="project" value="TreeGrafter"/>
</dbReference>
<keyword evidence="3" id="KW-0539">Nucleus</keyword>
<organism evidence="7 10">
    <name type="scientific">Dinothrombium tinctorium</name>
    <dbReference type="NCBI Taxonomy" id="1965070"/>
    <lineage>
        <taxon>Eukaryota</taxon>
        <taxon>Metazoa</taxon>
        <taxon>Ecdysozoa</taxon>
        <taxon>Arthropoda</taxon>
        <taxon>Chelicerata</taxon>
        <taxon>Arachnida</taxon>
        <taxon>Acari</taxon>
        <taxon>Acariformes</taxon>
        <taxon>Trombidiformes</taxon>
        <taxon>Prostigmata</taxon>
        <taxon>Anystina</taxon>
        <taxon>Parasitengona</taxon>
        <taxon>Trombidioidea</taxon>
        <taxon>Trombidiidae</taxon>
        <taxon>Dinothrombium</taxon>
    </lineage>
</organism>
<evidence type="ECO:0000256" key="3">
    <source>
        <dbReference type="ARBA" id="ARBA00023242"/>
    </source>
</evidence>
<dbReference type="InterPro" id="IPR016024">
    <property type="entry name" value="ARM-type_fold"/>
</dbReference>
<dbReference type="OrthoDB" id="27483at2759"/>
<dbReference type="STRING" id="1965070.A0A3S3P2X0"/>
<evidence type="ECO:0000259" key="5">
    <source>
        <dbReference type="Pfam" id="PF04802"/>
    </source>
</evidence>
<dbReference type="Proteomes" id="UP000285301">
    <property type="component" value="Unassembled WGS sequence"/>
</dbReference>
<reference evidence="7 10" key="1">
    <citation type="journal article" date="2018" name="Gigascience">
        <title>Genomes of trombidid mites reveal novel predicted allergens and laterally-transferred genes associated with secondary metabolism.</title>
        <authorList>
            <person name="Dong X."/>
            <person name="Chaisiri K."/>
            <person name="Xia D."/>
            <person name="Armstrong S.D."/>
            <person name="Fang Y."/>
            <person name="Donnelly M.J."/>
            <person name="Kadowaki T."/>
            <person name="McGarry J.W."/>
            <person name="Darby A.C."/>
            <person name="Makepeace B.L."/>
        </authorList>
    </citation>
    <scope>NUCLEOTIDE SEQUENCE [LARGE SCALE GENOMIC DNA]</scope>
    <source>
        <strain evidence="7">UoL-WK</strain>
    </source>
</reference>
<dbReference type="SUPFAM" id="SSF50729">
    <property type="entry name" value="PH domain-like"/>
    <property type="match status" value="1"/>
</dbReference>
<proteinExistence type="inferred from homology"/>
<dbReference type="PANTHER" id="PTHR23318:SF0">
    <property type="entry name" value="SERINE_THREONINE-PROTEIN PHOSPHATASE 4 REGULATORY SUBUNIT 3"/>
    <property type="match status" value="1"/>
</dbReference>
<dbReference type="InterPro" id="IPR011993">
    <property type="entry name" value="PH-like_dom_sf"/>
</dbReference>
<dbReference type="InterPro" id="IPR055236">
    <property type="entry name" value="EVH1_PP4R3"/>
</dbReference>
<evidence type="ECO:0000313" key="10">
    <source>
        <dbReference type="Proteomes" id="UP000285301"/>
    </source>
</evidence>
<dbReference type="EMBL" id="NCKU01000312">
    <property type="protein sequence ID" value="RWS16035.1"/>
    <property type="molecule type" value="Genomic_DNA"/>
</dbReference>
<accession>A0A3S3P2X0</accession>
<feature type="region of interest" description="Disordered" evidence="4">
    <location>
        <begin position="735"/>
        <end position="800"/>
    </location>
</feature>
<evidence type="ECO:0000256" key="1">
    <source>
        <dbReference type="ARBA" id="ARBA00004123"/>
    </source>
</evidence>
<feature type="compositionally biased region" description="Acidic residues" evidence="4">
    <location>
        <begin position="773"/>
        <end position="787"/>
    </location>
</feature>
<dbReference type="AlphaFoldDB" id="A0A3S3P2X0"/>
<comment type="similarity">
    <text evidence="2">Belongs to the SMEK family.</text>
</comment>
<dbReference type="FunFam" id="2.30.29.30:FF:000051">
    <property type="entry name" value="Serine/threonine-protein phosphatase 4 regulatory subunit 3B"/>
    <property type="match status" value="1"/>
</dbReference>
<evidence type="ECO:0000259" key="6">
    <source>
        <dbReference type="Pfam" id="PF22972"/>
    </source>
</evidence>
<dbReference type="EMBL" id="NCKU01001901">
    <property type="protein sequence ID" value="RWS10959.1"/>
    <property type="molecule type" value="Genomic_DNA"/>
</dbReference>
<protein>
    <submittedName>
        <fullName evidence="7">Serine/threonine-protein phosphatase 4 regulatory subunit 3A-like protein</fullName>
    </submittedName>
</protein>
<feature type="domain" description="PP4R3 EVH1-like" evidence="6">
    <location>
        <begin position="5"/>
        <end position="102"/>
    </location>
</feature>
<evidence type="ECO:0000256" key="4">
    <source>
        <dbReference type="SAM" id="MobiDB-lite"/>
    </source>
</evidence>
<comment type="subcellular location">
    <subcellularLocation>
        <location evidence="1">Nucleus</location>
    </subcellularLocation>
</comment>
<feature type="domain" description="Serine/threonine-protein phosphatase 4 regulatory subunit 3-like central" evidence="5">
    <location>
        <begin position="144"/>
        <end position="637"/>
    </location>
</feature>
<feature type="compositionally biased region" description="Polar residues" evidence="4">
    <location>
        <begin position="740"/>
        <end position="768"/>
    </location>
</feature>